<dbReference type="KEGG" id="rmai:MACH21_07430"/>
<dbReference type="AlphaFoldDB" id="A0AA48HR75"/>
<proteinExistence type="predicted"/>
<protein>
    <submittedName>
        <fullName evidence="1">Uncharacterized protein</fullName>
    </submittedName>
</protein>
<evidence type="ECO:0000313" key="2">
    <source>
        <dbReference type="Proteomes" id="UP001337723"/>
    </source>
</evidence>
<organism evidence="1 2">
    <name type="scientific">Roseicyclus marinus</name>
    <dbReference type="NCBI Taxonomy" id="2161673"/>
    <lineage>
        <taxon>Bacteria</taxon>
        <taxon>Pseudomonadati</taxon>
        <taxon>Pseudomonadota</taxon>
        <taxon>Alphaproteobacteria</taxon>
        <taxon>Rhodobacterales</taxon>
        <taxon>Roseobacteraceae</taxon>
        <taxon>Roseicyclus</taxon>
    </lineage>
</organism>
<gene>
    <name evidence="1" type="ORF">MACH21_07430</name>
</gene>
<dbReference type="Proteomes" id="UP001337723">
    <property type="component" value="Chromosome"/>
</dbReference>
<name>A0AA48HR75_9RHOB</name>
<reference evidence="1 2" key="1">
    <citation type="submission" date="2023-01" db="EMBL/GenBank/DDBJ databases">
        <title>Complete genome sequence of Roseicyclus marinus strain Dej080120_10.</title>
        <authorList>
            <person name="Ueki S."/>
            <person name="Maruyama F."/>
        </authorList>
    </citation>
    <scope>NUCLEOTIDE SEQUENCE [LARGE SCALE GENOMIC DNA]</scope>
    <source>
        <strain evidence="1 2">Dej080120_10</strain>
    </source>
</reference>
<keyword evidence="2" id="KW-1185">Reference proteome</keyword>
<evidence type="ECO:0000313" key="1">
    <source>
        <dbReference type="EMBL" id="BDW84566.1"/>
    </source>
</evidence>
<accession>A0AA48HR75</accession>
<dbReference type="EMBL" id="AP027266">
    <property type="protein sequence ID" value="BDW84566.1"/>
    <property type="molecule type" value="Genomic_DNA"/>
</dbReference>
<sequence length="103" mass="10946">MLTEKTLIQLLSHQGPEAAPERARELGQLGYMQWLGGLPGDAPYPQTALAALRLAEPYAGASGAVAEFCALLAASLTLPLTPLDLSLPLPRRRGGARTRRLSL</sequence>
<dbReference type="RefSeq" id="WP_338274535.1">
    <property type="nucleotide sequence ID" value="NZ_AP027266.1"/>
</dbReference>